<keyword evidence="2" id="KW-0805">Transcription regulation</keyword>
<dbReference type="PANTHER" id="PTHR21539">
    <property type="entry name" value="SAGA-ASSOCIATED FACTOR 29"/>
    <property type="match status" value="1"/>
</dbReference>
<dbReference type="InterPro" id="IPR037802">
    <property type="entry name" value="SGF29"/>
</dbReference>
<dbReference type="CDD" id="cd20394">
    <property type="entry name" value="Tudor_SGF29_rpt2"/>
    <property type="match status" value="1"/>
</dbReference>
<keyword evidence="3" id="KW-0804">Transcription</keyword>
<comment type="subcellular location">
    <subcellularLocation>
        <location evidence="1">Nucleus</location>
    </subcellularLocation>
</comment>
<name>A0A9Q3I7T2_9BASI</name>
<dbReference type="EMBL" id="AVOT02038333">
    <property type="protein sequence ID" value="MBW0533186.1"/>
    <property type="molecule type" value="Genomic_DNA"/>
</dbReference>
<feature type="region of interest" description="Disordered" evidence="5">
    <location>
        <begin position="188"/>
        <end position="223"/>
    </location>
</feature>
<evidence type="ECO:0000313" key="7">
    <source>
        <dbReference type="EMBL" id="MBW0533186.1"/>
    </source>
</evidence>
<protein>
    <recommendedName>
        <fullName evidence="6">SGF29 C-terminal domain-containing protein</fullName>
    </recommendedName>
</protein>
<organism evidence="7 8">
    <name type="scientific">Austropuccinia psidii MF-1</name>
    <dbReference type="NCBI Taxonomy" id="1389203"/>
    <lineage>
        <taxon>Eukaryota</taxon>
        <taxon>Fungi</taxon>
        <taxon>Dikarya</taxon>
        <taxon>Basidiomycota</taxon>
        <taxon>Pucciniomycotina</taxon>
        <taxon>Pucciniomycetes</taxon>
        <taxon>Pucciniales</taxon>
        <taxon>Sphaerophragmiaceae</taxon>
        <taxon>Austropuccinia</taxon>
    </lineage>
</organism>
<dbReference type="PROSITE" id="PS51518">
    <property type="entry name" value="SGF29_C"/>
    <property type="match status" value="1"/>
</dbReference>
<dbReference type="PANTHER" id="PTHR21539:SF0">
    <property type="entry name" value="SAGA-ASSOCIATED FACTOR 29"/>
    <property type="match status" value="1"/>
</dbReference>
<feature type="compositionally biased region" description="Low complexity" evidence="5">
    <location>
        <begin position="212"/>
        <end position="223"/>
    </location>
</feature>
<evidence type="ECO:0000256" key="1">
    <source>
        <dbReference type="ARBA" id="ARBA00004123"/>
    </source>
</evidence>
<dbReference type="AlphaFoldDB" id="A0A9Q3I7T2"/>
<dbReference type="OrthoDB" id="10265994at2759"/>
<dbReference type="Proteomes" id="UP000765509">
    <property type="component" value="Unassembled WGS sequence"/>
</dbReference>
<evidence type="ECO:0000313" key="8">
    <source>
        <dbReference type="Proteomes" id="UP000765509"/>
    </source>
</evidence>
<evidence type="ECO:0000256" key="5">
    <source>
        <dbReference type="SAM" id="MobiDB-lite"/>
    </source>
</evidence>
<proteinExistence type="predicted"/>
<dbReference type="Pfam" id="PF07039">
    <property type="entry name" value="SGF29_Tudor"/>
    <property type="match status" value="1"/>
</dbReference>
<accession>A0A9Q3I7T2</accession>
<keyword evidence="8" id="KW-1185">Reference proteome</keyword>
<comment type="caution">
    <text evidence="7">The sequence shown here is derived from an EMBL/GenBank/DDBJ whole genome shotgun (WGS) entry which is preliminary data.</text>
</comment>
<dbReference type="CDD" id="cd20393">
    <property type="entry name" value="Tudor_SGF29_rpt1"/>
    <property type="match status" value="1"/>
</dbReference>
<reference evidence="7" key="1">
    <citation type="submission" date="2021-03" db="EMBL/GenBank/DDBJ databases">
        <title>Draft genome sequence of rust myrtle Austropuccinia psidii MF-1, a brazilian biotype.</title>
        <authorList>
            <person name="Quecine M.C."/>
            <person name="Pachon D.M.R."/>
            <person name="Bonatelli M.L."/>
            <person name="Correr F.H."/>
            <person name="Franceschini L.M."/>
            <person name="Leite T.F."/>
            <person name="Margarido G.R.A."/>
            <person name="Almeida C.A."/>
            <person name="Ferrarezi J.A."/>
            <person name="Labate C.A."/>
        </authorList>
    </citation>
    <scope>NUCLEOTIDE SEQUENCE</scope>
    <source>
        <strain evidence="7">MF-1</strain>
    </source>
</reference>
<evidence type="ECO:0000256" key="2">
    <source>
        <dbReference type="ARBA" id="ARBA00023015"/>
    </source>
</evidence>
<dbReference type="InterPro" id="IPR047288">
    <property type="entry name" value="Tudor_SGF29_rpt1"/>
</dbReference>
<keyword evidence="4" id="KW-0539">Nucleus</keyword>
<evidence type="ECO:0000256" key="3">
    <source>
        <dbReference type="ARBA" id="ARBA00023163"/>
    </source>
</evidence>
<dbReference type="InterPro" id="IPR047287">
    <property type="entry name" value="Tudor_SGF29_rpt2"/>
</dbReference>
<dbReference type="Gene3D" id="2.30.30.140">
    <property type="match status" value="2"/>
</dbReference>
<feature type="domain" description="SGF29 C-terminal" evidence="6">
    <location>
        <begin position="306"/>
        <end position="447"/>
    </location>
</feature>
<dbReference type="GO" id="GO:0005634">
    <property type="term" value="C:nucleus"/>
    <property type="evidence" value="ECO:0007669"/>
    <property type="project" value="UniProtKB-SubCell"/>
</dbReference>
<sequence length="447" mass="48886">MILAARFRRKKLAIAPFPSHSNCFSAVEAILYIPRSGPSAQRYCLPRLLADSLPSSVDGHRLGSHELGLHHHAHPLSSPILISDAIFIRILSVIGTMRRRLPINYSSAHSGEALSIWRDLHQRLNQLALVQARALQSSIQLSNATPTQIDSLIEQLWNQTNQENGILDICLERLGILIALREAPDPPLPGRLAKKRRLEPSNNLLPANDRGGSSPLAGTSLSTLTPSATTTLLEANSTHSPASRASPSPLPLSSLPLSFTLTQTRSQAASRSSTPLSDVAVTKRLDSVSSSSRPQVRSDKRINFRDQLPLLPGRLVAFKRPKKSSESGGVEDWIMAKVVKSIGGDKNRYEVEDIDEDGRVGGKQSSWNTTIKSIIPLPVKNHPESYPSTTLQPGSIVLGLYPETTSFYRGEVKSGPTEKGKKYKILFDDDEDTGTVDVIMEHIIPIN</sequence>
<gene>
    <name evidence="7" type="ORF">O181_072901</name>
</gene>
<dbReference type="InterPro" id="IPR010750">
    <property type="entry name" value="SGF29_tudor-like_dom"/>
</dbReference>
<dbReference type="GO" id="GO:0000124">
    <property type="term" value="C:SAGA complex"/>
    <property type="evidence" value="ECO:0007669"/>
    <property type="project" value="InterPro"/>
</dbReference>
<evidence type="ECO:0000256" key="4">
    <source>
        <dbReference type="ARBA" id="ARBA00023242"/>
    </source>
</evidence>
<evidence type="ECO:0000259" key="6">
    <source>
        <dbReference type="PROSITE" id="PS51518"/>
    </source>
</evidence>